<organism evidence="1 2">
    <name type="scientific">Pleurodeles waltl</name>
    <name type="common">Iberian ribbed newt</name>
    <dbReference type="NCBI Taxonomy" id="8319"/>
    <lineage>
        <taxon>Eukaryota</taxon>
        <taxon>Metazoa</taxon>
        <taxon>Chordata</taxon>
        <taxon>Craniata</taxon>
        <taxon>Vertebrata</taxon>
        <taxon>Euteleostomi</taxon>
        <taxon>Amphibia</taxon>
        <taxon>Batrachia</taxon>
        <taxon>Caudata</taxon>
        <taxon>Salamandroidea</taxon>
        <taxon>Salamandridae</taxon>
        <taxon>Pleurodelinae</taxon>
        <taxon>Pleurodeles</taxon>
    </lineage>
</organism>
<name>A0AAV7SHP0_PLEWA</name>
<reference evidence="1" key="1">
    <citation type="journal article" date="2022" name="bioRxiv">
        <title>Sequencing and chromosome-scale assembly of the giantPleurodeles waltlgenome.</title>
        <authorList>
            <person name="Brown T."/>
            <person name="Elewa A."/>
            <person name="Iarovenko S."/>
            <person name="Subramanian E."/>
            <person name="Araus A.J."/>
            <person name="Petzold A."/>
            <person name="Susuki M."/>
            <person name="Suzuki K.-i.T."/>
            <person name="Hayashi T."/>
            <person name="Toyoda A."/>
            <person name="Oliveira C."/>
            <person name="Osipova E."/>
            <person name="Leigh N.D."/>
            <person name="Simon A."/>
            <person name="Yun M.H."/>
        </authorList>
    </citation>
    <scope>NUCLEOTIDE SEQUENCE</scope>
    <source>
        <strain evidence="1">20211129_DDA</strain>
        <tissue evidence="1">Liver</tissue>
    </source>
</reference>
<protein>
    <submittedName>
        <fullName evidence="1">Uncharacterized protein</fullName>
    </submittedName>
</protein>
<comment type="caution">
    <text evidence="1">The sequence shown here is derived from an EMBL/GenBank/DDBJ whole genome shotgun (WGS) entry which is preliminary data.</text>
</comment>
<accession>A0AAV7SHP0</accession>
<sequence>MKLPGRRDCGAPPGDLFFNKREYITLTSASPALTTTVYFGYELVSSYAFDVRRAVLSADPNCLEERAVAGACTCEARGWLDVDEAARQTRLRRSSWRFILQ</sequence>
<evidence type="ECO:0000313" key="2">
    <source>
        <dbReference type="Proteomes" id="UP001066276"/>
    </source>
</evidence>
<keyword evidence="2" id="KW-1185">Reference proteome</keyword>
<dbReference type="Proteomes" id="UP001066276">
    <property type="component" value="Chromosome 4_2"/>
</dbReference>
<proteinExistence type="predicted"/>
<evidence type="ECO:0000313" key="1">
    <source>
        <dbReference type="EMBL" id="KAJ1163526.1"/>
    </source>
</evidence>
<dbReference type="AlphaFoldDB" id="A0AAV7SHP0"/>
<dbReference type="EMBL" id="JANPWB010000008">
    <property type="protein sequence ID" value="KAJ1163526.1"/>
    <property type="molecule type" value="Genomic_DNA"/>
</dbReference>
<gene>
    <name evidence="1" type="ORF">NDU88_003984</name>
</gene>